<dbReference type="PANTHER" id="PTHR43546:SF3">
    <property type="entry name" value="UPF0173 METAL-DEPENDENT HYDROLASE MJ1163"/>
    <property type="match status" value="1"/>
</dbReference>
<name>A0A7L5AJE9_9MICO</name>
<dbReference type="PANTHER" id="PTHR43546">
    <property type="entry name" value="UPF0173 METAL-DEPENDENT HYDROLASE MJ1163-RELATED"/>
    <property type="match status" value="1"/>
</dbReference>
<keyword evidence="2" id="KW-0378">Hydrolase</keyword>
<proteinExistence type="predicted"/>
<accession>A0A7L5AJE9</accession>
<dbReference type="Gene3D" id="3.60.15.10">
    <property type="entry name" value="Ribonuclease Z/Hydroxyacylglutathione hydrolase-like"/>
    <property type="match status" value="1"/>
</dbReference>
<keyword evidence="3" id="KW-1185">Reference proteome</keyword>
<evidence type="ECO:0000259" key="1">
    <source>
        <dbReference type="SMART" id="SM00849"/>
    </source>
</evidence>
<dbReference type="InterPro" id="IPR050114">
    <property type="entry name" value="UPF0173_UPF0282_UlaG_hydrolase"/>
</dbReference>
<dbReference type="RefSeq" id="WP_161887121.1">
    <property type="nucleotide sequence ID" value="NZ_CP017146.1"/>
</dbReference>
<dbReference type="SUPFAM" id="SSF56281">
    <property type="entry name" value="Metallo-hydrolase/oxidoreductase"/>
    <property type="match status" value="1"/>
</dbReference>
<sequence>MKLTKREHSCLVLEQAGETLIVDPGSFTLPLSDARDVIAIVITHEHADHWTPEQLRRILEVNSDAQIFGPAGVVKAAEEFEVTEVNAGDTHVAGPFTLRFFGGSHAEIHRSIPIVDNVGVLVNDELYYAGDSFTIPEGVAVGTLAVPAGAPWLKISEVMDYVDTVKPRRSFPVHEMVLSVAGKKMSNARIATVTEQHGGTFVPLEPGESIDL</sequence>
<evidence type="ECO:0000313" key="3">
    <source>
        <dbReference type="Proteomes" id="UP000464507"/>
    </source>
</evidence>
<dbReference type="EMBL" id="CP017146">
    <property type="protein sequence ID" value="QHO70728.1"/>
    <property type="molecule type" value="Genomic_DNA"/>
</dbReference>
<protein>
    <submittedName>
        <fullName evidence="2">MBL fold metallo-hydrolase</fullName>
    </submittedName>
</protein>
<dbReference type="OrthoDB" id="3190691at2"/>
<feature type="domain" description="Metallo-beta-lactamase" evidence="1">
    <location>
        <begin position="7"/>
        <end position="174"/>
    </location>
</feature>
<dbReference type="InterPro" id="IPR001279">
    <property type="entry name" value="Metallo-B-lactamas"/>
</dbReference>
<gene>
    <name evidence="2" type="ORF">BHD05_14815</name>
</gene>
<organism evidence="2 3">
    <name type="scientific">Marisediminicola antarctica</name>
    <dbReference type="NCBI Taxonomy" id="674079"/>
    <lineage>
        <taxon>Bacteria</taxon>
        <taxon>Bacillati</taxon>
        <taxon>Actinomycetota</taxon>
        <taxon>Actinomycetes</taxon>
        <taxon>Micrococcales</taxon>
        <taxon>Microbacteriaceae</taxon>
        <taxon>Marisediminicola</taxon>
    </lineage>
</organism>
<dbReference type="Pfam" id="PF13483">
    <property type="entry name" value="Lactamase_B_3"/>
    <property type="match status" value="1"/>
</dbReference>
<evidence type="ECO:0000313" key="2">
    <source>
        <dbReference type="EMBL" id="QHO70728.1"/>
    </source>
</evidence>
<dbReference type="SMART" id="SM00849">
    <property type="entry name" value="Lactamase_B"/>
    <property type="match status" value="1"/>
</dbReference>
<dbReference type="AlphaFoldDB" id="A0A7L5AJE9"/>
<dbReference type="KEGG" id="mant:BHD05_14815"/>
<reference evidence="2 3" key="1">
    <citation type="submission" date="2016-09" db="EMBL/GenBank/DDBJ databases">
        <title>Complete genome sequence of microbes from the polar regions.</title>
        <authorList>
            <person name="Liao L."/>
            <person name="Chen B."/>
        </authorList>
    </citation>
    <scope>NUCLEOTIDE SEQUENCE [LARGE SCALE GENOMIC DNA]</scope>
    <source>
        <strain evidence="2 3">ZS314</strain>
    </source>
</reference>
<dbReference type="InterPro" id="IPR036866">
    <property type="entry name" value="RibonucZ/Hydroxyglut_hydro"/>
</dbReference>
<dbReference type="Proteomes" id="UP000464507">
    <property type="component" value="Chromosome"/>
</dbReference>
<dbReference type="GO" id="GO:0016787">
    <property type="term" value="F:hydrolase activity"/>
    <property type="evidence" value="ECO:0007669"/>
    <property type="project" value="UniProtKB-KW"/>
</dbReference>